<name>A0A3M7L7R1_9FLAO</name>
<gene>
    <name evidence="1" type="ORF">D1632_14520</name>
</gene>
<dbReference type="AlphaFoldDB" id="A0A3M7L7R1"/>
<accession>A0A3M7L7R1</accession>
<organism evidence="1 2">
    <name type="scientific">Chryseobacterium nematophagum</name>
    <dbReference type="NCBI Taxonomy" id="2305228"/>
    <lineage>
        <taxon>Bacteria</taxon>
        <taxon>Pseudomonadati</taxon>
        <taxon>Bacteroidota</taxon>
        <taxon>Flavobacteriia</taxon>
        <taxon>Flavobacteriales</taxon>
        <taxon>Weeksellaceae</taxon>
        <taxon>Chryseobacterium group</taxon>
        <taxon>Chryseobacterium</taxon>
    </lineage>
</organism>
<dbReference type="EMBL" id="QWIV01000014">
    <property type="protein sequence ID" value="RMZ58793.1"/>
    <property type="molecule type" value="Genomic_DNA"/>
</dbReference>
<sequence>MLNFDKIQTIKDKNYSLYFSFLKIMIVIIKNTNEIFEGAASKKLKNHLFGNLVYWIISSKISI</sequence>
<keyword evidence="2" id="KW-1185">Reference proteome</keyword>
<evidence type="ECO:0000313" key="1">
    <source>
        <dbReference type="EMBL" id="RMZ58793.1"/>
    </source>
</evidence>
<protein>
    <submittedName>
        <fullName evidence="1">Uncharacterized protein</fullName>
    </submittedName>
</protein>
<reference evidence="1 2" key="1">
    <citation type="submission" date="2018-08" db="EMBL/GenBank/DDBJ databases">
        <title>Chryseobacterium nematophagum: a novel matrix digesting pathogen of nematodes.</title>
        <authorList>
            <person name="Page A."/>
            <person name="Roberts M."/>
            <person name="Felix M.-A."/>
            <person name="Weir W."/>
        </authorList>
    </citation>
    <scope>NUCLEOTIDE SEQUENCE [LARGE SCALE GENOMIC DNA]</scope>
    <source>
        <strain evidence="1 2">JUb275</strain>
    </source>
</reference>
<proteinExistence type="predicted"/>
<evidence type="ECO:0000313" key="2">
    <source>
        <dbReference type="Proteomes" id="UP000267524"/>
    </source>
</evidence>
<dbReference type="Proteomes" id="UP000267524">
    <property type="component" value="Unassembled WGS sequence"/>
</dbReference>
<comment type="caution">
    <text evidence="1">The sequence shown here is derived from an EMBL/GenBank/DDBJ whole genome shotgun (WGS) entry which is preliminary data.</text>
</comment>